<comment type="caution">
    <text evidence="1">The sequence shown here is derived from an EMBL/GenBank/DDBJ whole genome shotgun (WGS) entry which is preliminary data.</text>
</comment>
<feature type="non-terminal residue" evidence="1">
    <location>
        <position position="1"/>
    </location>
</feature>
<evidence type="ECO:0000313" key="1">
    <source>
        <dbReference type="EMBL" id="KZS02587.1"/>
    </source>
</evidence>
<reference evidence="1 2" key="1">
    <citation type="submission" date="2016-03" db="EMBL/GenBank/DDBJ databases">
        <title>EvidentialGene: Evidence-directed Construction of Genes on Genomes.</title>
        <authorList>
            <person name="Gilbert D.G."/>
            <person name="Choi J.-H."/>
            <person name="Mockaitis K."/>
            <person name="Colbourne J."/>
            <person name="Pfrender M."/>
        </authorList>
    </citation>
    <scope>NUCLEOTIDE SEQUENCE [LARGE SCALE GENOMIC DNA]</scope>
    <source>
        <strain evidence="1 2">Xinb3</strain>
        <tissue evidence="1">Complete organism</tissue>
    </source>
</reference>
<dbReference type="EMBL" id="LRGB01004009">
    <property type="protein sequence ID" value="KZS02587.1"/>
    <property type="molecule type" value="Genomic_DNA"/>
</dbReference>
<proteinExistence type="predicted"/>
<organism evidence="1 2">
    <name type="scientific">Daphnia magna</name>
    <dbReference type="NCBI Taxonomy" id="35525"/>
    <lineage>
        <taxon>Eukaryota</taxon>
        <taxon>Metazoa</taxon>
        <taxon>Ecdysozoa</taxon>
        <taxon>Arthropoda</taxon>
        <taxon>Crustacea</taxon>
        <taxon>Branchiopoda</taxon>
        <taxon>Diplostraca</taxon>
        <taxon>Cladocera</taxon>
        <taxon>Anomopoda</taxon>
        <taxon>Daphniidae</taxon>
        <taxon>Daphnia</taxon>
    </lineage>
</organism>
<dbReference type="OrthoDB" id="6343597at2759"/>
<dbReference type="AlphaFoldDB" id="A0A164JRL6"/>
<protein>
    <submittedName>
        <fullName evidence="1">Cc8L18.2-like protein</fullName>
    </submittedName>
</protein>
<dbReference type="Proteomes" id="UP000076858">
    <property type="component" value="Unassembled WGS sequence"/>
</dbReference>
<sequence>SSLSGPESDFKVYDVLPDRNIFDLNTCVVKDFIACIYEENGLWYIAQICSIDLVNSEFKVKFMSPDGESGFIRGYKPTKDFAMVSIHSVLLKIDYLRHTTRLPRILKINQEEYDVISVKYTNRMADGF</sequence>
<evidence type="ECO:0000313" key="2">
    <source>
        <dbReference type="Proteomes" id="UP000076858"/>
    </source>
</evidence>
<accession>A0A164JRL6</accession>
<name>A0A164JRL6_9CRUS</name>
<keyword evidence="2" id="KW-1185">Reference proteome</keyword>
<gene>
    <name evidence="1" type="ORF">APZ42_000313</name>
</gene>